<comment type="similarity">
    <text evidence="2">Belongs to the LarC family.</text>
</comment>
<proteinExistence type="inferred from homology"/>
<sequence length="436" mass="46027">MTCLIFDPFMGASGDMIIASLIDLGSNPAHTKEIMESVAPVTVDIGRTTKKGISATRVRVSEIADKSETSTYPEIASDIRSSGLPDTIVRDALAIFSRIASAESRVHSVSEDELHLHELGQADAIADVVGASAAIHDLAPSKVFCARIVAGRGFVDTAHGRFPVPAPATLEILAGSGLSWEYGSIEHELLTPTGAAILAHLADRAELSGSGGGSGVGSGGGCVTTGIGYGAGKTDLEIPNVLRVIRCEDEHQGQVQWQGRVHDQVQGRGADADMGWGGNASLWRDNVDVLETSVDDVTGEVLGNLIDELMAMGACDAIVIPATMKKGRSGHLIQVIAKPGDSARIAQRIIEETGSLGVRISPTKHRLIAKRKMESVRVEIDGTEWDAAVKIATDEDGGIFSISAEFEDAKTIAQKSGVPVREVMRRIVDLAWTNLV</sequence>
<dbReference type="AlphaFoldDB" id="A0A7G9YN00"/>
<evidence type="ECO:0000313" key="3">
    <source>
        <dbReference type="EMBL" id="QNO49384.1"/>
    </source>
</evidence>
<evidence type="ECO:0000256" key="2">
    <source>
        <dbReference type="HAMAP-Rule" id="MF_01074"/>
    </source>
</evidence>
<dbReference type="Gene3D" id="3.30.70.1380">
    <property type="entry name" value="Transcriptional regulatory protein pf0864 domain like"/>
    <property type="match status" value="1"/>
</dbReference>
<dbReference type="NCBIfam" id="TIGR00299">
    <property type="entry name" value="nickel pincer cofactor biosynthesis protein LarC"/>
    <property type="match status" value="1"/>
</dbReference>
<reference evidence="3" key="1">
    <citation type="submission" date="2020-06" db="EMBL/GenBank/DDBJ databases">
        <title>Unique genomic features of the anaerobic methanotrophic archaea.</title>
        <authorList>
            <person name="Chadwick G.L."/>
            <person name="Skennerton C.T."/>
            <person name="Laso-Perez R."/>
            <person name="Leu A.O."/>
            <person name="Speth D.R."/>
            <person name="Yu H."/>
            <person name="Morgan-Lang C."/>
            <person name="Hatzenpichler R."/>
            <person name="Goudeau D."/>
            <person name="Malmstrom R."/>
            <person name="Brazelton W.J."/>
            <person name="Woyke T."/>
            <person name="Hallam S.J."/>
            <person name="Tyson G.W."/>
            <person name="Wegener G."/>
            <person name="Boetius A."/>
            <person name="Orphan V."/>
        </authorList>
    </citation>
    <scope>NUCLEOTIDE SEQUENCE</scope>
</reference>
<keyword evidence="2 3" id="KW-0456">Lyase</keyword>
<organism evidence="3">
    <name type="scientific">Candidatus Methanogaster sp. ANME-2c ERB4</name>
    <dbReference type="NCBI Taxonomy" id="2759911"/>
    <lineage>
        <taxon>Archaea</taxon>
        <taxon>Methanobacteriati</taxon>
        <taxon>Methanobacteriota</taxon>
        <taxon>Stenosarchaea group</taxon>
        <taxon>Methanomicrobia</taxon>
        <taxon>Methanosarcinales</taxon>
        <taxon>ANME-2 cluster</taxon>
        <taxon>Candidatus Methanogasteraceae</taxon>
        <taxon>Candidatus Methanogaster</taxon>
    </lineage>
</organism>
<gene>
    <name evidence="3" type="primary">larC_1</name>
    <name evidence="3" type="ORF">ICHGDBFH_00039</name>
</gene>
<dbReference type="Pfam" id="PF01969">
    <property type="entry name" value="Ni_insertion"/>
    <property type="match status" value="1"/>
</dbReference>
<dbReference type="HAMAP" id="MF_01074">
    <property type="entry name" value="LarC"/>
    <property type="match status" value="1"/>
</dbReference>
<dbReference type="GO" id="GO:0016829">
    <property type="term" value="F:lyase activity"/>
    <property type="evidence" value="ECO:0007669"/>
    <property type="project" value="UniProtKB-UniRule"/>
</dbReference>
<protein>
    <recommendedName>
        <fullName evidence="2">Putative nickel insertion protein</fullName>
    </recommendedName>
</protein>
<dbReference type="GO" id="GO:0016151">
    <property type="term" value="F:nickel cation binding"/>
    <property type="evidence" value="ECO:0007669"/>
    <property type="project" value="UniProtKB-UniRule"/>
</dbReference>
<accession>A0A7G9YN00</accession>
<dbReference type="PANTHER" id="PTHR36566:SF1">
    <property type="entry name" value="PYRIDINIUM-3,5-BISTHIOCARBOXYLIC ACID MONONUCLEOTIDE NICKEL INSERTION PROTEIN"/>
    <property type="match status" value="1"/>
</dbReference>
<name>A0A7G9YN00_9EURY</name>
<dbReference type="EMBL" id="MT631378">
    <property type="protein sequence ID" value="QNO49384.1"/>
    <property type="molecule type" value="Genomic_DNA"/>
</dbReference>
<dbReference type="PANTHER" id="PTHR36566">
    <property type="entry name" value="NICKEL INSERTION PROTEIN-RELATED"/>
    <property type="match status" value="1"/>
</dbReference>
<keyword evidence="1 2" id="KW-0533">Nickel</keyword>
<dbReference type="InterPro" id="IPR002822">
    <property type="entry name" value="Ni_insertion"/>
</dbReference>
<dbReference type="Gene3D" id="3.10.20.300">
    <property type="entry name" value="mk0293 like domain"/>
    <property type="match status" value="1"/>
</dbReference>
<evidence type="ECO:0000256" key="1">
    <source>
        <dbReference type="ARBA" id="ARBA00022596"/>
    </source>
</evidence>